<evidence type="ECO:0000313" key="8">
    <source>
        <dbReference type="EMBL" id="QIC35155.1"/>
    </source>
</evidence>
<dbReference type="Pfam" id="PF02956">
    <property type="entry name" value="TT_ORF1"/>
    <property type="match status" value="1"/>
</dbReference>
<feature type="region of interest" description="Disordered" evidence="7">
    <location>
        <begin position="567"/>
        <end position="638"/>
    </location>
</feature>
<evidence type="ECO:0000256" key="3">
    <source>
        <dbReference type="ARBA" id="ARBA00022431"/>
    </source>
</evidence>
<feature type="compositionally biased region" description="Basic and acidic residues" evidence="7">
    <location>
        <begin position="574"/>
        <end position="587"/>
    </location>
</feature>
<comment type="subcellular location">
    <subcellularLocation>
        <location evidence="1 6">Virion</location>
    </subcellularLocation>
</comment>
<organism evidence="8">
    <name type="scientific">Torque teno sus virus 1a</name>
    <dbReference type="NCBI Taxonomy" id="687386"/>
    <lineage>
        <taxon>Viruses</taxon>
        <taxon>Monodnaviria</taxon>
        <taxon>Shotokuvirae</taxon>
        <taxon>Commensaviricota</taxon>
        <taxon>Cardeaviricetes</taxon>
        <taxon>Sanitavirales</taxon>
        <taxon>Anelloviridae</taxon>
        <taxon>Iotatorquevirus</taxon>
        <taxon>Iotatorquevirus suida1a</taxon>
    </lineage>
</organism>
<evidence type="ECO:0000256" key="4">
    <source>
        <dbReference type="ARBA" id="ARBA00022561"/>
    </source>
</evidence>
<evidence type="ECO:0000256" key="6">
    <source>
        <dbReference type="RuleBase" id="RU361230"/>
    </source>
</evidence>
<feature type="compositionally biased region" description="Basic and acidic residues" evidence="7">
    <location>
        <begin position="627"/>
        <end position="638"/>
    </location>
</feature>
<keyword evidence="3 6" id="KW-1140">T=1 icosahedral capsid protein</keyword>
<dbReference type="InterPro" id="IPR004219">
    <property type="entry name" value="TTvirus_Unk"/>
</dbReference>
<feature type="compositionally biased region" description="Basic residues" evidence="7">
    <location>
        <begin position="610"/>
        <end position="626"/>
    </location>
</feature>
<proteinExistence type="inferred from homology"/>
<sequence>MRFRRRRFGRRRRYYRKRRGGWRRRYRIRRWRPRRRWRVRRWRRSVFRRGGRRARPYRITAWNPRIVRNCVITGWWPMIQCMEGMEYMKYKPMDLRVEANWIYNKSSGGKIDSEQMGYLLQYGGGWSTGTISLEGLFNENKLWRNLWSKSNDGMDLVRYFGCKLKMYPTERQDYIFWYDTEFDEAERQMLDDYTQPSVMLQAKNSRLIVSKIKMPVRRRVKSIFIPPPSQLTTQWKFQQELCNFPLFNWACVCIDMDTPFDYNGAWRNAWWLMRRLQNGNMEYIERWGRIPMTGDTELPESGDFKAGGINQNFKPTNIQKIYPIVAVCLIENAKRVVKWATIHNKPLNMWRKKQASMLNLTNLRGLVLRVCSAAETYYKWVGSEFTGAFKQDWWSQPSTTYQLCTINMEKESDNPTVEVWDWNSTVPQQGVLKDYFQISGNGSRQWQDTDFGKLQLPRSSHNVDFGHKARFGPFCVKRPPVEFREYAPNPLNIWVKYKFFFQFGGMYQPPQGVQDPCTSNPAYPVRMVGAITHPKYAGQGGITTQIGAQGITAASLRAISAAPPKTYTQSAFLKDPEREETPERESSSDITSAESSSEGDGSSEDEAVRRAARKRLRKLLLQRQSHRSVDNKRQRFSE</sequence>
<comment type="similarity">
    <text evidence="2 6">Belongs to the anelloviridae capsid protein family.</text>
</comment>
<name>A0A6C0W7F8_9VIRU</name>
<evidence type="ECO:0000256" key="7">
    <source>
        <dbReference type="SAM" id="MobiDB-lite"/>
    </source>
</evidence>
<comment type="function">
    <text evidence="6">Self-assembles to form an icosahedral capsid.</text>
</comment>
<keyword evidence="4 6" id="KW-0167">Capsid protein</keyword>
<dbReference type="GO" id="GO:0039615">
    <property type="term" value="C:T=1 icosahedral viral capsid"/>
    <property type="evidence" value="ECO:0007669"/>
    <property type="project" value="UniProtKB-UniRule"/>
</dbReference>
<reference evidence="8" key="2">
    <citation type="journal article" date="2020" name="Infect. Genet. Evol.">
        <title>Liver virome of healthy pigs reveals diverse small ssDNA viral genomes.</title>
        <authorList>
            <person name="Da Silva M.S."/>
            <person name="Budaszewski R.F."/>
            <person name="Weber M.N."/>
            <person name="Cibulski S.P."/>
            <person name="Paim W.P."/>
            <person name="Mosena A.C.S."/>
            <person name="Canova R."/>
            <person name="Varela A.P.M."/>
            <person name="Mayer F.Q."/>
            <person name="Pereira C.W."/>
            <person name="Canal C.W."/>
        </authorList>
    </citation>
    <scope>NUCLEOTIDE SEQUENCE</scope>
    <source>
        <strain evidence="8">TTV_LV04</strain>
    </source>
</reference>
<evidence type="ECO:0000256" key="1">
    <source>
        <dbReference type="ARBA" id="ARBA00004328"/>
    </source>
</evidence>
<keyword evidence="5 6" id="KW-0946">Virion</keyword>
<evidence type="ECO:0000256" key="2">
    <source>
        <dbReference type="ARBA" id="ARBA00006131"/>
    </source>
</evidence>
<accession>A0A6C0W7F8</accession>
<protein>
    <recommendedName>
        <fullName evidence="6">Capsid protein</fullName>
    </recommendedName>
</protein>
<feature type="compositionally biased region" description="Low complexity" evidence="7">
    <location>
        <begin position="588"/>
        <end position="600"/>
    </location>
</feature>
<reference evidence="8" key="1">
    <citation type="submission" date="2019-07" db="EMBL/GenBank/DDBJ databases">
        <authorList>
            <person name="da Silva M.S."/>
        </authorList>
    </citation>
    <scope>NUCLEOTIDE SEQUENCE</scope>
    <source>
        <strain evidence="8">TTV_LV04</strain>
    </source>
</reference>
<evidence type="ECO:0000256" key="5">
    <source>
        <dbReference type="ARBA" id="ARBA00022844"/>
    </source>
</evidence>
<dbReference type="EMBL" id="MN272072">
    <property type="protein sequence ID" value="QIC35155.1"/>
    <property type="molecule type" value="Genomic_DNA"/>
</dbReference>